<dbReference type="RefSeq" id="WP_044002624.1">
    <property type="nucleotide sequence ID" value="NZ_CP007145.1"/>
</dbReference>
<feature type="domain" description="Outer membrane protein beta-barrel" evidence="2">
    <location>
        <begin position="188"/>
        <end position="356"/>
    </location>
</feature>
<dbReference type="EMBL" id="CP007145">
    <property type="protein sequence ID" value="AHJ98468.1"/>
    <property type="molecule type" value="Genomic_DNA"/>
</dbReference>
<keyword evidence="4" id="KW-1185">Reference proteome</keyword>
<dbReference type="InterPro" id="IPR025665">
    <property type="entry name" value="Beta-barrel_OMP_2"/>
</dbReference>
<dbReference type="PATRIC" id="fig|1227739.3.peg.3056"/>
<organism evidence="3 4">
    <name type="scientific">Hymenobacter swuensis DY53</name>
    <dbReference type="NCBI Taxonomy" id="1227739"/>
    <lineage>
        <taxon>Bacteria</taxon>
        <taxon>Pseudomonadati</taxon>
        <taxon>Bacteroidota</taxon>
        <taxon>Cytophagia</taxon>
        <taxon>Cytophagales</taxon>
        <taxon>Hymenobacteraceae</taxon>
        <taxon>Hymenobacter</taxon>
    </lineage>
</organism>
<reference evidence="3 4" key="1">
    <citation type="submission" date="2014-01" db="EMBL/GenBank/DDBJ databases">
        <title>Complete genome sequence of ionizing-radiation resistance bacterium Hymenobacter swuensis DY53.</title>
        <authorList>
            <person name="Jung J.-H."/>
            <person name="Jeong S.-W."/>
            <person name="Joe M.-H."/>
            <person name="Cho y.-j."/>
            <person name="Kim M.-K."/>
            <person name="Lim S.-Y."/>
        </authorList>
    </citation>
    <scope>NUCLEOTIDE SEQUENCE [LARGE SCALE GENOMIC DNA]</scope>
    <source>
        <strain evidence="3 4">DY53</strain>
    </source>
</reference>
<dbReference type="KEGG" id="hsw:Hsw_2873"/>
<accession>W8F0P7</accession>
<dbReference type="Proteomes" id="UP000019423">
    <property type="component" value="Chromosome"/>
</dbReference>
<evidence type="ECO:0000313" key="4">
    <source>
        <dbReference type="Proteomes" id="UP000019423"/>
    </source>
</evidence>
<feature type="chain" id="PRO_5004908103" description="Outer membrane protein beta-barrel domain-containing protein" evidence="1">
    <location>
        <begin position="20"/>
        <end position="371"/>
    </location>
</feature>
<dbReference type="HOGENOM" id="CLU_745506_0_0_10"/>
<sequence>MRAVYLLPLLTLFAGTVAAQKTSNDFVITSSGDTLRGQTVFSKRLQQIQLRQPNQPVQTFSASQAAAYGDETGPIRVSKRVDHQANPKFLTPLLNGPVSLYSGENAEGELRFFLQPQDSAYVIEIQPRTPRLAYLRVMPGCEKLDFSNFGIESLYRYNTGSLQHLVQTYNACRYPQQASSSPVTIGGYRTQFGVKAGANITRFTEQSVILGKQESLLSYQAGLYLWISSKRAWGLQTEVTYAKIKSGYEPVNVYNGYATYTTTRAIEIDYAQIQIPLLLRYTLPGINWRPYISVGPSYSFNFNRKSAEVFQDSDKASPVRKPINIPITNNIGTAAGIGLLLPKPKLSIEGRVDYTFDPIRVALRLDVGLAF</sequence>
<dbReference type="AlphaFoldDB" id="W8F0P7"/>
<name>W8F0P7_9BACT</name>
<proteinExistence type="predicted"/>
<dbReference type="OrthoDB" id="878604at2"/>
<dbReference type="Pfam" id="PF13568">
    <property type="entry name" value="OMP_b-brl_2"/>
    <property type="match status" value="1"/>
</dbReference>
<feature type="signal peptide" evidence="1">
    <location>
        <begin position="1"/>
        <end position="19"/>
    </location>
</feature>
<evidence type="ECO:0000313" key="3">
    <source>
        <dbReference type="EMBL" id="AHJ98468.1"/>
    </source>
</evidence>
<evidence type="ECO:0000259" key="2">
    <source>
        <dbReference type="Pfam" id="PF13568"/>
    </source>
</evidence>
<evidence type="ECO:0000256" key="1">
    <source>
        <dbReference type="SAM" id="SignalP"/>
    </source>
</evidence>
<keyword evidence="1" id="KW-0732">Signal</keyword>
<protein>
    <recommendedName>
        <fullName evidence="2">Outer membrane protein beta-barrel domain-containing protein</fullName>
    </recommendedName>
</protein>
<gene>
    <name evidence="3" type="ORF">Hsw_2873</name>
</gene>